<reference evidence="2 3" key="1">
    <citation type="journal article" date="2014" name="Nature">
        <title>The genome of the recently domesticated crop plant sugar beet (Beta vulgaris).</title>
        <authorList>
            <person name="Dohm J.C."/>
            <person name="Minoche A.E."/>
            <person name="Holtgrawe D."/>
            <person name="Capella-Gutierrez S."/>
            <person name="Zakrzewski F."/>
            <person name="Tafer H."/>
            <person name="Rupp O."/>
            <person name="Sorensen T.R."/>
            <person name="Stracke R."/>
            <person name="Reinhardt R."/>
            <person name="Goesmann A."/>
            <person name="Kraft T."/>
            <person name="Schulz B."/>
            <person name="Stadler P.F."/>
            <person name="Schmidt T."/>
            <person name="Gabaldon T."/>
            <person name="Lehrach H."/>
            <person name="Weisshaar B."/>
            <person name="Himmelbauer H."/>
        </authorList>
    </citation>
    <scope>NUCLEOTIDE SEQUENCE [LARGE SCALE GENOMIC DNA]</scope>
    <source>
        <tissue evidence="2">Taproot</tissue>
    </source>
</reference>
<dbReference type="EMBL" id="KQ097367">
    <property type="protein sequence ID" value="KMS93956.1"/>
    <property type="molecule type" value="Genomic_DNA"/>
</dbReference>
<keyword evidence="3" id="KW-1185">Reference proteome</keyword>
<gene>
    <name evidence="2" type="ORF">BVRB_026240</name>
</gene>
<accession>A0A0J8AZ16</accession>
<keyword evidence="1" id="KW-0812">Transmembrane</keyword>
<keyword evidence="1" id="KW-1133">Transmembrane helix</keyword>
<keyword evidence="1" id="KW-0472">Membrane</keyword>
<organism evidence="2 3">
    <name type="scientific">Beta vulgaris subsp. vulgaris</name>
    <name type="common">Beet</name>
    <dbReference type="NCBI Taxonomy" id="3555"/>
    <lineage>
        <taxon>Eukaryota</taxon>
        <taxon>Viridiplantae</taxon>
        <taxon>Streptophyta</taxon>
        <taxon>Embryophyta</taxon>
        <taxon>Tracheophyta</taxon>
        <taxon>Spermatophyta</taxon>
        <taxon>Magnoliopsida</taxon>
        <taxon>eudicotyledons</taxon>
        <taxon>Gunneridae</taxon>
        <taxon>Pentapetalae</taxon>
        <taxon>Caryophyllales</taxon>
        <taxon>Chenopodiaceae</taxon>
        <taxon>Betoideae</taxon>
        <taxon>Beta</taxon>
    </lineage>
</organism>
<feature type="transmembrane region" description="Helical" evidence="1">
    <location>
        <begin position="21"/>
        <end position="42"/>
    </location>
</feature>
<dbReference type="AlphaFoldDB" id="A0A0J8AZ16"/>
<feature type="non-terminal residue" evidence="2">
    <location>
        <position position="1"/>
    </location>
</feature>
<proteinExistence type="predicted"/>
<protein>
    <submittedName>
        <fullName evidence="2">Uncharacterized protein</fullName>
    </submittedName>
</protein>
<dbReference type="Proteomes" id="UP000035740">
    <property type="component" value="Unassembled WGS sequence"/>
</dbReference>
<evidence type="ECO:0000313" key="3">
    <source>
        <dbReference type="Proteomes" id="UP000035740"/>
    </source>
</evidence>
<name>A0A0J8AZ16_BETVV</name>
<evidence type="ECO:0000313" key="2">
    <source>
        <dbReference type="EMBL" id="KMS93956.1"/>
    </source>
</evidence>
<evidence type="ECO:0000256" key="1">
    <source>
        <dbReference type="SAM" id="Phobius"/>
    </source>
</evidence>
<dbReference type="Gramene" id="KMS93956">
    <property type="protein sequence ID" value="KMS93956"/>
    <property type="gene ID" value="BVRB_026240"/>
</dbReference>
<sequence>QTHTKVLAEAEALSRIAGNNIATLSISISIMLAMIVMMAVGLSTASAIITQPTNVNPINVHLSADHSDPDQQRLRGFFVRPDGHWINFGDGPDLPGVVPVVPSPATETLLVDLAPNEPVAAAAVVPAPSVETLLIDLVPSEPVVAAAVVPVPSAEIHLEPSTSVSAKDVPVPATTKTFLNVGEFLQGNITIVACSLHLDTAVYNSTSGV</sequence>